<keyword evidence="9" id="KW-0464">Manganese</keyword>
<comment type="cofactor">
    <cofactor evidence="1">
        <name>Mn(2+)</name>
        <dbReference type="ChEBI" id="CHEBI:29035"/>
    </cofactor>
</comment>
<keyword evidence="12" id="KW-0472">Membrane</keyword>
<evidence type="ECO:0000256" key="4">
    <source>
        <dbReference type="ARBA" id="ARBA00013081"/>
    </source>
</evidence>
<dbReference type="PROSITE" id="PS01032">
    <property type="entry name" value="PPM_1"/>
    <property type="match status" value="1"/>
</dbReference>
<dbReference type="SMART" id="SM00240">
    <property type="entry name" value="FHA"/>
    <property type="match status" value="1"/>
</dbReference>
<dbReference type="FunFam" id="2.60.200.20:FF:000035">
    <property type="entry name" value="Protein phosphatase 2C 70"/>
    <property type="match status" value="1"/>
</dbReference>
<dbReference type="InterPro" id="IPR008984">
    <property type="entry name" value="SMAD_FHA_dom_sf"/>
</dbReference>
<dbReference type="CDD" id="cd22678">
    <property type="entry name" value="FHA_PP2C70-like"/>
    <property type="match status" value="1"/>
</dbReference>
<dbReference type="GeneID" id="109719509"/>
<keyword evidence="8" id="KW-0904">Protein phosphatase</keyword>
<dbReference type="OrthoDB" id="420076at2759"/>
<dbReference type="SUPFAM" id="SSF81606">
    <property type="entry name" value="PP2C-like"/>
    <property type="match status" value="1"/>
</dbReference>
<comment type="catalytic activity">
    <reaction evidence="11">
        <text>O-phospho-L-threonyl-[protein] + H2O = L-threonyl-[protein] + phosphate</text>
        <dbReference type="Rhea" id="RHEA:47004"/>
        <dbReference type="Rhea" id="RHEA-COMP:11060"/>
        <dbReference type="Rhea" id="RHEA-COMP:11605"/>
        <dbReference type="ChEBI" id="CHEBI:15377"/>
        <dbReference type="ChEBI" id="CHEBI:30013"/>
        <dbReference type="ChEBI" id="CHEBI:43474"/>
        <dbReference type="ChEBI" id="CHEBI:61977"/>
        <dbReference type="EC" id="3.1.3.16"/>
    </reaction>
</comment>
<dbReference type="InterPro" id="IPR000253">
    <property type="entry name" value="FHA_dom"/>
</dbReference>
<sequence>MAPSLIGVSALIVVVVVVVLLLLVFVLTCRPWRFFAHSYCPSPSPPINNADDLNRPLFSENVDDVPGQSYDLARNFVEESRIQIDENNTSPSARGFINKKRVHSTKSHISQDSLVLDVTNDPSEDPRVCYTLKNAAVASFEDLRHVRRDINNGVDTINDNGRNHMFSVKDIPFLRSSLDLEVIAGPSRGLCCSRQSTNTSKLSLTVGRVSPSDLLLKDSEVSGKHALIKWNMNTSKWELVDMGSLNGTFLNSQLVQHPDVGSRNWSDPVELADGDVITLGTSSKVFVQISQHVERQISIGVGIASEPMSIRRGGRRLPMEDVCSCQYPLPGVEQFGLFGIFDGHGGVGAAKAASKILPENIANILSNPERKERVLLSSDASDVLRDAFSLTEATMNHQYEGCTATILLIWFAQSKECFVQCANVGDSSCFVNVNGQQIMMTEDHRVTSMPERARLAKLGRPLKDGEARLSGLNISRMLGDKFLKEQDSRFSSEPYISQVVHITKACTAFALIASDGLWDVISIKKAVQLFLQNRERFDIHDNDYAEKIANCILEEARMLRTKDNTSVIFLDFDTLRSDSGLIKS</sequence>
<evidence type="ECO:0000256" key="3">
    <source>
        <dbReference type="ARBA" id="ARBA00006702"/>
    </source>
</evidence>
<dbReference type="FunFam" id="3.60.40.10:FF:000047">
    <property type="entry name" value="Protein phosphatase 2C 70"/>
    <property type="match status" value="1"/>
</dbReference>
<keyword evidence="5" id="KW-0479">Metal-binding</keyword>
<reference evidence="16" key="2">
    <citation type="submission" date="2025-08" db="UniProtKB">
        <authorList>
            <consortium name="RefSeq"/>
        </authorList>
    </citation>
    <scope>IDENTIFICATION</scope>
    <source>
        <tissue evidence="16">Leaf</tissue>
    </source>
</reference>
<comment type="catalytic activity">
    <reaction evidence="10">
        <text>O-phospho-L-seryl-[protein] + H2O = L-seryl-[protein] + phosphate</text>
        <dbReference type="Rhea" id="RHEA:20629"/>
        <dbReference type="Rhea" id="RHEA-COMP:9863"/>
        <dbReference type="Rhea" id="RHEA-COMP:11604"/>
        <dbReference type="ChEBI" id="CHEBI:15377"/>
        <dbReference type="ChEBI" id="CHEBI:29999"/>
        <dbReference type="ChEBI" id="CHEBI:43474"/>
        <dbReference type="ChEBI" id="CHEBI:83421"/>
        <dbReference type="EC" id="3.1.3.16"/>
    </reaction>
</comment>
<dbReference type="SUPFAM" id="SSF49879">
    <property type="entry name" value="SMAD/FHA domain"/>
    <property type="match status" value="1"/>
</dbReference>
<evidence type="ECO:0000256" key="6">
    <source>
        <dbReference type="ARBA" id="ARBA00022801"/>
    </source>
</evidence>
<dbReference type="Proteomes" id="UP000515123">
    <property type="component" value="Linkage group 13"/>
</dbReference>
<dbReference type="GO" id="GO:0004722">
    <property type="term" value="F:protein serine/threonine phosphatase activity"/>
    <property type="evidence" value="ECO:0007669"/>
    <property type="project" value="UniProtKB-EC"/>
</dbReference>
<evidence type="ECO:0000256" key="5">
    <source>
        <dbReference type="ARBA" id="ARBA00022723"/>
    </source>
</evidence>
<keyword evidence="7" id="KW-0460">Magnesium</keyword>
<feature type="transmembrane region" description="Helical" evidence="12">
    <location>
        <begin position="6"/>
        <end position="27"/>
    </location>
</feature>
<protein>
    <recommendedName>
        <fullName evidence="4">protein-serine/threonine phosphatase</fullName>
        <ecNumber evidence="4">3.1.3.16</ecNumber>
    </recommendedName>
</protein>
<dbReference type="EC" id="3.1.3.16" evidence="4"/>
<keyword evidence="15" id="KW-1185">Reference proteome</keyword>
<evidence type="ECO:0000256" key="2">
    <source>
        <dbReference type="ARBA" id="ARBA00001946"/>
    </source>
</evidence>
<evidence type="ECO:0000256" key="8">
    <source>
        <dbReference type="ARBA" id="ARBA00022912"/>
    </source>
</evidence>
<dbReference type="Gene3D" id="3.60.40.10">
    <property type="entry name" value="PPM-type phosphatase domain"/>
    <property type="match status" value="1"/>
</dbReference>
<dbReference type="GO" id="GO:0046872">
    <property type="term" value="F:metal ion binding"/>
    <property type="evidence" value="ECO:0007669"/>
    <property type="project" value="UniProtKB-KW"/>
</dbReference>
<dbReference type="RefSeq" id="XP_020101833.1">
    <property type="nucleotide sequence ID" value="XM_020246244.1"/>
</dbReference>
<evidence type="ECO:0000256" key="11">
    <source>
        <dbReference type="ARBA" id="ARBA00048336"/>
    </source>
</evidence>
<evidence type="ECO:0000256" key="12">
    <source>
        <dbReference type="SAM" id="Phobius"/>
    </source>
</evidence>
<feature type="domain" description="FHA" evidence="13">
    <location>
        <begin position="204"/>
        <end position="255"/>
    </location>
</feature>
<evidence type="ECO:0000256" key="7">
    <source>
        <dbReference type="ARBA" id="ARBA00022842"/>
    </source>
</evidence>
<dbReference type="PANTHER" id="PTHR13832">
    <property type="entry name" value="PROTEIN PHOSPHATASE 2C"/>
    <property type="match status" value="1"/>
</dbReference>
<comment type="cofactor">
    <cofactor evidence="2">
        <name>Mg(2+)</name>
        <dbReference type="ChEBI" id="CHEBI:18420"/>
    </cofactor>
</comment>
<dbReference type="CDD" id="cd00143">
    <property type="entry name" value="PP2Cc"/>
    <property type="match status" value="1"/>
</dbReference>
<evidence type="ECO:0000256" key="1">
    <source>
        <dbReference type="ARBA" id="ARBA00001936"/>
    </source>
</evidence>
<dbReference type="InterPro" id="IPR036457">
    <property type="entry name" value="PPM-type-like_dom_sf"/>
</dbReference>
<evidence type="ECO:0000256" key="9">
    <source>
        <dbReference type="ARBA" id="ARBA00023211"/>
    </source>
</evidence>
<evidence type="ECO:0000313" key="16">
    <source>
        <dbReference type="RefSeq" id="XP_020101833.1"/>
    </source>
</evidence>
<evidence type="ECO:0000259" key="14">
    <source>
        <dbReference type="PROSITE" id="PS51746"/>
    </source>
</evidence>
<proteinExistence type="inferred from homology"/>
<dbReference type="PROSITE" id="PS50006">
    <property type="entry name" value="FHA_DOMAIN"/>
    <property type="match status" value="1"/>
</dbReference>
<evidence type="ECO:0000259" key="13">
    <source>
        <dbReference type="PROSITE" id="PS50006"/>
    </source>
</evidence>
<keyword evidence="6" id="KW-0378">Hydrolase</keyword>
<dbReference type="AlphaFoldDB" id="A0A6P5G7R3"/>
<evidence type="ECO:0000256" key="10">
    <source>
        <dbReference type="ARBA" id="ARBA00047761"/>
    </source>
</evidence>
<comment type="similarity">
    <text evidence="3">Belongs to the PP2C family.</text>
</comment>
<dbReference type="SMART" id="SM00332">
    <property type="entry name" value="PP2Cc"/>
    <property type="match status" value="1"/>
</dbReference>
<dbReference type="Pfam" id="PF00498">
    <property type="entry name" value="FHA"/>
    <property type="match status" value="1"/>
</dbReference>
<evidence type="ECO:0000313" key="15">
    <source>
        <dbReference type="Proteomes" id="UP000515123"/>
    </source>
</evidence>
<accession>A0A6P5G7R3</accession>
<name>A0A6P5G7R3_ANACO</name>
<dbReference type="Gene3D" id="2.60.200.20">
    <property type="match status" value="1"/>
</dbReference>
<organism evidence="15 16">
    <name type="scientific">Ananas comosus</name>
    <name type="common">Pineapple</name>
    <name type="synonym">Ananas ananas</name>
    <dbReference type="NCBI Taxonomy" id="4615"/>
    <lineage>
        <taxon>Eukaryota</taxon>
        <taxon>Viridiplantae</taxon>
        <taxon>Streptophyta</taxon>
        <taxon>Embryophyta</taxon>
        <taxon>Tracheophyta</taxon>
        <taxon>Spermatophyta</taxon>
        <taxon>Magnoliopsida</taxon>
        <taxon>Liliopsida</taxon>
        <taxon>Poales</taxon>
        <taxon>Bromeliaceae</taxon>
        <taxon>Bromelioideae</taxon>
        <taxon>Ananas</taxon>
    </lineage>
</organism>
<dbReference type="InterPro" id="IPR015655">
    <property type="entry name" value="PP2C"/>
</dbReference>
<gene>
    <name evidence="16" type="primary">LOC109719509</name>
</gene>
<reference evidence="15" key="1">
    <citation type="journal article" date="2015" name="Nat. Genet.">
        <title>The pineapple genome and the evolution of CAM photosynthesis.</title>
        <authorList>
            <person name="Ming R."/>
            <person name="VanBuren R."/>
            <person name="Wai C.M."/>
            <person name="Tang H."/>
            <person name="Schatz M.C."/>
            <person name="Bowers J.E."/>
            <person name="Lyons E."/>
            <person name="Wang M.L."/>
            <person name="Chen J."/>
            <person name="Biggers E."/>
            <person name="Zhang J."/>
            <person name="Huang L."/>
            <person name="Zhang L."/>
            <person name="Miao W."/>
            <person name="Zhang J."/>
            <person name="Ye Z."/>
            <person name="Miao C."/>
            <person name="Lin Z."/>
            <person name="Wang H."/>
            <person name="Zhou H."/>
            <person name="Yim W.C."/>
            <person name="Priest H.D."/>
            <person name="Zheng C."/>
            <person name="Woodhouse M."/>
            <person name="Edger P.P."/>
            <person name="Guyot R."/>
            <person name="Guo H.B."/>
            <person name="Guo H."/>
            <person name="Zheng G."/>
            <person name="Singh R."/>
            <person name="Sharma A."/>
            <person name="Min X."/>
            <person name="Zheng Y."/>
            <person name="Lee H."/>
            <person name="Gurtowski J."/>
            <person name="Sedlazeck F.J."/>
            <person name="Harkess A."/>
            <person name="McKain M.R."/>
            <person name="Liao Z."/>
            <person name="Fang J."/>
            <person name="Liu J."/>
            <person name="Zhang X."/>
            <person name="Zhang Q."/>
            <person name="Hu W."/>
            <person name="Qin Y."/>
            <person name="Wang K."/>
            <person name="Chen L.Y."/>
            <person name="Shirley N."/>
            <person name="Lin Y.R."/>
            <person name="Liu L.Y."/>
            <person name="Hernandez A.G."/>
            <person name="Wright C.L."/>
            <person name="Bulone V."/>
            <person name="Tuskan G.A."/>
            <person name="Heath K."/>
            <person name="Zee F."/>
            <person name="Moore P.H."/>
            <person name="Sunkar R."/>
            <person name="Leebens-Mack J.H."/>
            <person name="Mockler T."/>
            <person name="Bennetzen J.L."/>
            <person name="Freeling M."/>
            <person name="Sankoff D."/>
            <person name="Paterson A.H."/>
            <person name="Zhu X."/>
            <person name="Yang X."/>
            <person name="Smith J.A."/>
            <person name="Cushman J.C."/>
            <person name="Paull R.E."/>
            <person name="Yu Q."/>
        </authorList>
    </citation>
    <scope>NUCLEOTIDE SEQUENCE [LARGE SCALE GENOMIC DNA]</scope>
    <source>
        <strain evidence="15">cv. F153</strain>
    </source>
</reference>
<dbReference type="PANTHER" id="PTHR13832:SF643">
    <property type="entry name" value="PROTEIN PHOSPHATASE 2C-RELATED"/>
    <property type="match status" value="1"/>
</dbReference>
<dbReference type="PROSITE" id="PS51746">
    <property type="entry name" value="PPM_2"/>
    <property type="match status" value="1"/>
</dbReference>
<dbReference type="InterPro" id="IPR001932">
    <property type="entry name" value="PPM-type_phosphatase-like_dom"/>
</dbReference>
<dbReference type="Pfam" id="PF00481">
    <property type="entry name" value="PP2C"/>
    <property type="match status" value="1"/>
</dbReference>
<feature type="domain" description="PPM-type phosphatase" evidence="14">
    <location>
        <begin position="300"/>
        <end position="572"/>
    </location>
</feature>
<keyword evidence="12" id="KW-1133">Transmembrane helix</keyword>
<dbReference type="InterPro" id="IPR000222">
    <property type="entry name" value="PP2C_BS"/>
</dbReference>
<keyword evidence="12" id="KW-0812">Transmembrane</keyword>